<reference evidence="3" key="1">
    <citation type="submission" date="2017-09" db="EMBL/GenBank/DDBJ databases">
        <title>FDA dAtabase for Regulatory Grade micrObial Sequences (FDA-ARGOS): Supporting development and validation of Infectious Disease Dx tests.</title>
        <authorList>
            <person name="Minogue T."/>
            <person name="Wolcott M."/>
            <person name="Wasieloski L."/>
            <person name="Aguilar W."/>
            <person name="Moore D."/>
            <person name="Tallon L."/>
            <person name="Sadzewicz L."/>
            <person name="Ott S."/>
            <person name="Zhao X."/>
            <person name="Nagaraj S."/>
            <person name="Vavikolanu K."/>
            <person name="Aluvathingal J."/>
            <person name="Nadendla S."/>
            <person name="Sichtig H."/>
        </authorList>
    </citation>
    <scope>NUCLEOTIDE SEQUENCE [LARGE SCALE GENOMIC DNA]</scope>
    <source>
        <strain evidence="3">FDAARGOS_390</strain>
    </source>
</reference>
<accession>A0A2A7S590</accession>
<protein>
    <submittedName>
        <fullName evidence="2">Peptidase M23</fullName>
    </submittedName>
</protein>
<evidence type="ECO:0000259" key="1">
    <source>
        <dbReference type="Pfam" id="PF04773"/>
    </source>
</evidence>
<dbReference type="PANTHER" id="PTHR38731">
    <property type="entry name" value="LIPL45-RELATED LIPOPROTEIN-RELATED"/>
    <property type="match status" value="1"/>
</dbReference>
<dbReference type="AlphaFoldDB" id="A0A2A7S590"/>
<evidence type="ECO:0000313" key="2">
    <source>
        <dbReference type="EMBL" id="PEH38751.1"/>
    </source>
</evidence>
<dbReference type="EMBL" id="PDDY01000004">
    <property type="protein sequence ID" value="PEH38751.1"/>
    <property type="molecule type" value="Genomic_DNA"/>
</dbReference>
<gene>
    <name evidence="2" type="ORF">CRM94_30905</name>
</gene>
<dbReference type="InterPro" id="IPR036779">
    <property type="entry name" value="LysM_dom_sf"/>
</dbReference>
<dbReference type="PIRSF" id="PIRSF029644">
    <property type="entry name" value="UCP029644"/>
    <property type="match status" value="1"/>
</dbReference>
<dbReference type="RefSeq" id="WP_098154166.1">
    <property type="nucleotide sequence ID" value="NZ_CP065595.1"/>
</dbReference>
<dbReference type="Proteomes" id="UP000220629">
    <property type="component" value="Unassembled WGS sequence"/>
</dbReference>
<dbReference type="InterPro" id="IPR013783">
    <property type="entry name" value="Ig-like_fold"/>
</dbReference>
<evidence type="ECO:0000313" key="3">
    <source>
        <dbReference type="Proteomes" id="UP000220629"/>
    </source>
</evidence>
<dbReference type="Gene3D" id="2.60.40.10">
    <property type="entry name" value="Immunoglobulins"/>
    <property type="match status" value="1"/>
</dbReference>
<dbReference type="InterPro" id="IPR006860">
    <property type="entry name" value="FecR"/>
</dbReference>
<dbReference type="Gene3D" id="2.60.120.1440">
    <property type="match status" value="1"/>
</dbReference>
<dbReference type="Gene3D" id="3.10.350.10">
    <property type="entry name" value="LysM domain"/>
    <property type="match status" value="1"/>
</dbReference>
<feature type="domain" description="FecR protein" evidence="1">
    <location>
        <begin position="149"/>
        <end position="253"/>
    </location>
</feature>
<dbReference type="Pfam" id="PF04773">
    <property type="entry name" value="FecR"/>
    <property type="match status" value="1"/>
</dbReference>
<dbReference type="InterPro" id="IPR016930">
    <property type="entry name" value="UCP029644"/>
</dbReference>
<proteinExistence type="predicted"/>
<name>A0A2A7S590_BURGA</name>
<organism evidence="2 3">
    <name type="scientific">Burkholderia gladioli</name>
    <name type="common">Pseudomonas marginata</name>
    <name type="synonym">Phytomonas marginata</name>
    <dbReference type="NCBI Taxonomy" id="28095"/>
    <lineage>
        <taxon>Bacteria</taxon>
        <taxon>Pseudomonadati</taxon>
        <taxon>Pseudomonadota</taxon>
        <taxon>Betaproteobacteria</taxon>
        <taxon>Burkholderiales</taxon>
        <taxon>Burkholderiaceae</taxon>
        <taxon>Burkholderia</taxon>
    </lineage>
</organism>
<comment type="caution">
    <text evidence="2">The sequence shown here is derived from an EMBL/GenBank/DDBJ whole genome shotgun (WGS) entry which is preliminary data.</text>
</comment>
<sequence length="471" mass="50344">MSAAPGYPRGLRRAIAAACLALAAGGWVGTGSAWAQAASAPSLASMTRPSSERVAGGIVTYVTRDGDSLYEISRQYLQGADDWRLVAKMNGVPAPKRLQRGIEIRLPAARLRKEPLTARVVASHGTVERAGRDAAFVALTPNATLGEGDRLRTGSDGFVTLELADGTHLSLPPGSQIDVAALRRTVLTGTLERVIDLRRGSVDSDVSHMKKPDDRFQIRSPSVVAGVRGTRFRVNYDADGQALTRVEVLDGTVGVAPGRSRADATLVQANFGSVAGADGQVGAPVPLLAPPSLVKPGRVQDEAQVSFELVPQEGARSWHVELASDAGFLDLIREARVDTPRASFDALPDDSYFVRIAAIDANGLEGQPRTYGFERRRFGLRSEAGPAAGGYAFRWMPSGAQGEAATHYRFVLSAARDLSNPIVDQPGLTDTRLVLSHLPPGDYYWRVIAEQFSNGRFYDKAGAVNSFTLAR</sequence>